<dbReference type="Gene3D" id="3.40.430.10">
    <property type="entry name" value="Dihydrofolate Reductase, subunit A"/>
    <property type="match status" value="1"/>
</dbReference>
<dbReference type="Pfam" id="PF00383">
    <property type="entry name" value="dCMP_cyt_deam_1"/>
    <property type="match status" value="1"/>
</dbReference>
<dbReference type="GO" id="GO:0009231">
    <property type="term" value="P:riboflavin biosynthetic process"/>
    <property type="evidence" value="ECO:0007669"/>
    <property type="project" value="UniProtKB-UniPathway"/>
</dbReference>
<dbReference type="SUPFAM" id="SSF53927">
    <property type="entry name" value="Cytidine deaminase-like"/>
    <property type="match status" value="1"/>
</dbReference>
<accession>A0A7M1LG18</accession>
<evidence type="ECO:0000313" key="4">
    <source>
        <dbReference type="Proteomes" id="UP000594749"/>
    </source>
</evidence>
<dbReference type="Gene3D" id="3.40.140.10">
    <property type="entry name" value="Cytidine Deaminase, domain 2"/>
    <property type="match status" value="1"/>
</dbReference>
<dbReference type="NCBIfam" id="TIGR00326">
    <property type="entry name" value="eubact_ribD"/>
    <property type="match status" value="1"/>
</dbReference>
<dbReference type="PANTHER" id="PTHR11079">
    <property type="entry name" value="CYTOSINE DEAMINASE FAMILY MEMBER"/>
    <property type="match status" value="1"/>
</dbReference>
<dbReference type="Proteomes" id="UP000594749">
    <property type="component" value="Chromosome"/>
</dbReference>
<dbReference type="EC" id="3.5.4.26" evidence="3"/>
<dbReference type="GO" id="GO:0008835">
    <property type="term" value="F:diaminohydroxyphosphoribosylaminopyrimidine deaminase activity"/>
    <property type="evidence" value="ECO:0007669"/>
    <property type="project" value="UniProtKB-EC"/>
</dbReference>
<organism evidence="3 4">
    <name type="scientific">Campylobacter corcagiensis</name>
    <dbReference type="NCBI Taxonomy" id="1448857"/>
    <lineage>
        <taxon>Bacteria</taxon>
        <taxon>Pseudomonadati</taxon>
        <taxon>Campylobacterota</taxon>
        <taxon>Epsilonproteobacteria</taxon>
        <taxon>Campylobacterales</taxon>
        <taxon>Campylobacteraceae</taxon>
        <taxon>Campylobacter</taxon>
    </lineage>
</organism>
<keyword evidence="4" id="KW-1185">Reference proteome</keyword>
<evidence type="ECO:0000256" key="1">
    <source>
        <dbReference type="ARBA" id="ARBA00005104"/>
    </source>
</evidence>
<dbReference type="AlphaFoldDB" id="A0A7M1LG18"/>
<keyword evidence="3" id="KW-0560">Oxidoreductase</keyword>
<dbReference type="EC" id="1.1.1.193" evidence="3"/>
<gene>
    <name evidence="3" type="primary">ribD</name>
    <name evidence="3" type="ORF">IMC76_01425</name>
</gene>
<keyword evidence="3" id="KW-0378">Hydrolase</keyword>
<dbReference type="UniPathway" id="UPA00275"/>
<proteinExistence type="predicted"/>
<evidence type="ECO:0000259" key="2">
    <source>
        <dbReference type="PROSITE" id="PS51747"/>
    </source>
</evidence>
<sequence>MSDEFYMDLAIKEAWKWQILTYPNPAVGCVITDKFGKILSIQAHKKAGFAHAELNAILTALLNFSEFKTKFEMKFENRVFLASEIYDFILNNHNYLLENATAYVTLEPCSHIGKTPPCANLLKELKFKRVVISIKDSSDIAGGGAEILQKAGVEVKFGVLKDKGDELIEPFLAWQNGNFSFLKLGSSINGILKGGLITNKASRKKVHEIREVLDLLVIGGNTVRVDRPRIDTRLASGKNPPDVLIYSKERSFDTKIPLFSVKNREVMITSDINQALKRRLVMFEGGDGMIKNLPNFVTHLLIFFSPNLGVLDNFKVNLDLKLLNLGTIDGNFYGWFKRSDTNCNLF</sequence>
<dbReference type="PANTHER" id="PTHR11079:SF162">
    <property type="entry name" value="RIBOFLAVIN BIOSYNTHESIS PROTEIN PYRD, CHLOROPLASTIC"/>
    <property type="match status" value="1"/>
</dbReference>
<dbReference type="EMBL" id="CP063078">
    <property type="protein sequence ID" value="QOQ87508.1"/>
    <property type="molecule type" value="Genomic_DNA"/>
</dbReference>
<protein>
    <submittedName>
        <fullName evidence="3">Bifunctional diaminohydroxyphosphoribosylaminopyrimidine deaminase/5-amino-6-(5-phosphoribosylamino)uracil reductase RibD</fullName>
        <ecNumber evidence="3">1.1.1.193</ecNumber>
        <ecNumber evidence="3">3.5.4.26</ecNumber>
    </submittedName>
</protein>
<dbReference type="CDD" id="cd01284">
    <property type="entry name" value="Riboflavin_deaminase-reductase"/>
    <property type="match status" value="1"/>
</dbReference>
<dbReference type="PROSITE" id="PS51747">
    <property type="entry name" value="CYT_DCMP_DEAMINASES_2"/>
    <property type="match status" value="1"/>
</dbReference>
<dbReference type="InterPro" id="IPR024072">
    <property type="entry name" value="DHFR-like_dom_sf"/>
</dbReference>
<dbReference type="InterPro" id="IPR002125">
    <property type="entry name" value="CMP_dCMP_dom"/>
</dbReference>
<comment type="pathway">
    <text evidence="1">Cofactor biosynthesis; riboflavin biosynthesis.</text>
</comment>
<evidence type="ECO:0000313" key="3">
    <source>
        <dbReference type="EMBL" id="QOQ87508.1"/>
    </source>
</evidence>
<dbReference type="GO" id="GO:0008703">
    <property type="term" value="F:5-amino-6-(5-phosphoribosylamino)uracil reductase activity"/>
    <property type="evidence" value="ECO:0007669"/>
    <property type="project" value="UniProtKB-EC"/>
</dbReference>
<dbReference type="OrthoDB" id="9800865at2"/>
<dbReference type="InterPro" id="IPR004794">
    <property type="entry name" value="Eubact_RibD"/>
</dbReference>
<name>A0A7M1LG18_9BACT</name>
<dbReference type="RefSeq" id="WP_025803072.1">
    <property type="nucleotide sequence ID" value="NZ_CP053842.1"/>
</dbReference>
<dbReference type="InterPro" id="IPR016193">
    <property type="entry name" value="Cytidine_deaminase-like"/>
</dbReference>
<feature type="domain" description="CMP/dCMP-type deaminase" evidence="2">
    <location>
        <begin position="1"/>
        <end position="155"/>
    </location>
</feature>
<dbReference type="SUPFAM" id="SSF53597">
    <property type="entry name" value="Dihydrofolate reductase-like"/>
    <property type="match status" value="1"/>
</dbReference>
<reference evidence="3 4" key="1">
    <citation type="submission" date="2020-10" db="EMBL/GenBank/DDBJ databases">
        <title>Campylobacter and Helicobacter PacBio genomes.</title>
        <authorList>
            <person name="Lane C."/>
        </authorList>
    </citation>
    <scope>NUCLEOTIDE SEQUENCE [LARGE SCALE GENOMIC DNA]</scope>
    <source>
        <strain evidence="3 4">2016D-0077</strain>
    </source>
</reference>